<evidence type="ECO:0000313" key="3">
    <source>
        <dbReference type="EMBL" id="MBB5896229.1"/>
    </source>
</evidence>
<dbReference type="AlphaFoldDB" id="A0A7W9NKZ6"/>
<accession>A0A7W9NKZ6</accession>
<evidence type="ECO:0008006" key="5">
    <source>
        <dbReference type="Google" id="ProtNLM"/>
    </source>
</evidence>
<name>A0A7W9NKZ6_9PSEU</name>
<evidence type="ECO:0000256" key="2">
    <source>
        <dbReference type="SAM" id="SignalP"/>
    </source>
</evidence>
<feature type="chain" id="PRO_5030779645" description="Secreted protein" evidence="2">
    <location>
        <begin position="28"/>
        <end position="177"/>
    </location>
</feature>
<evidence type="ECO:0000256" key="1">
    <source>
        <dbReference type="SAM" id="MobiDB-lite"/>
    </source>
</evidence>
<feature type="signal peptide" evidence="2">
    <location>
        <begin position="1"/>
        <end position="27"/>
    </location>
</feature>
<evidence type="ECO:0000313" key="4">
    <source>
        <dbReference type="Proteomes" id="UP000585638"/>
    </source>
</evidence>
<protein>
    <recommendedName>
        <fullName evidence="5">Secreted protein</fullName>
    </recommendedName>
</protein>
<proteinExistence type="predicted"/>
<gene>
    <name evidence="3" type="ORF">BJ998_007425</name>
</gene>
<comment type="caution">
    <text evidence="3">The sequence shown here is derived from an EMBL/GenBank/DDBJ whole genome shotgun (WGS) entry which is preliminary data.</text>
</comment>
<organism evidence="3 4">
    <name type="scientific">Kutzneria kofuensis</name>
    <dbReference type="NCBI Taxonomy" id="103725"/>
    <lineage>
        <taxon>Bacteria</taxon>
        <taxon>Bacillati</taxon>
        <taxon>Actinomycetota</taxon>
        <taxon>Actinomycetes</taxon>
        <taxon>Pseudonocardiales</taxon>
        <taxon>Pseudonocardiaceae</taxon>
        <taxon>Kutzneria</taxon>
    </lineage>
</organism>
<sequence>MRILARVLLGAAAAAVALTGGTLVAHAGQQSPADNQQPSLVEDFSYPGANAINASAGITLVSGDGHILYADCGTPPANNIGVIQVHSTDPIGPSKNGTVCFKVTAASGTLTLKVTNVYEIRGDGQISGAGHKLKADLTTDAGAHSTVDVNPSGSTPVGVGTKPDAAPTALVQLTASS</sequence>
<keyword evidence="2" id="KW-0732">Signal</keyword>
<keyword evidence="4" id="KW-1185">Reference proteome</keyword>
<feature type="region of interest" description="Disordered" evidence="1">
    <location>
        <begin position="144"/>
        <end position="165"/>
    </location>
</feature>
<dbReference type="RefSeq" id="WP_184867919.1">
    <property type="nucleotide sequence ID" value="NZ_BAAAWY010000085.1"/>
</dbReference>
<dbReference type="EMBL" id="JACHIR010000001">
    <property type="protein sequence ID" value="MBB5896229.1"/>
    <property type="molecule type" value="Genomic_DNA"/>
</dbReference>
<reference evidence="3 4" key="1">
    <citation type="submission" date="2020-08" db="EMBL/GenBank/DDBJ databases">
        <title>Sequencing the genomes of 1000 actinobacteria strains.</title>
        <authorList>
            <person name="Klenk H.-P."/>
        </authorList>
    </citation>
    <scope>NUCLEOTIDE SEQUENCE [LARGE SCALE GENOMIC DNA]</scope>
    <source>
        <strain evidence="3 4">DSM 43851</strain>
    </source>
</reference>
<dbReference type="Proteomes" id="UP000585638">
    <property type="component" value="Unassembled WGS sequence"/>
</dbReference>